<dbReference type="EMBL" id="FOOG01000002">
    <property type="protein sequence ID" value="SFF57597.1"/>
    <property type="molecule type" value="Genomic_DNA"/>
</dbReference>
<dbReference type="AlphaFoldDB" id="A0A1I2JX14"/>
<gene>
    <name evidence="1" type="ORF">SAMN05216353_10289</name>
</gene>
<name>A0A1I2JX14_9BACI</name>
<sequence>MFSIRVLYIFLSSHSDEQLDKKMAGEQLVQ</sequence>
<evidence type="ECO:0000313" key="2">
    <source>
        <dbReference type="Proteomes" id="UP000198897"/>
    </source>
</evidence>
<accession>A0A1I2JX14</accession>
<dbReference type="Proteomes" id="UP000198897">
    <property type="component" value="Unassembled WGS sequence"/>
</dbReference>
<keyword evidence="2" id="KW-1185">Reference proteome</keyword>
<protein>
    <submittedName>
        <fullName evidence="1">Uncharacterized protein</fullName>
    </submittedName>
</protein>
<organism evidence="1 2">
    <name type="scientific">Halobacillus alkaliphilus</name>
    <dbReference type="NCBI Taxonomy" id="396056"/>
    <lineage>
        <taxon>Bacteria</taxon>
        <taxon>Bacillati</taxon>
        <taxon>Bacillota</taxon>
        <taxon>Bacilli</taxon>
        <taxon>Bacillales</taxon>
        <taxon>Bacillaceae</taxon>
        <taxon>Halobacillus</taxon>
    </lineage>
</organism>
<reference evidence="2" key="1">
    <citation type="submission" date="2016-10" db="EMBL/GenBank/DDBJ databases">
        <authorList>
            <person name="Varghese N."/>
            <person name="Submissions S."/>
        </authorList>
    </citation>
    <scope>NUCLEOTIDE SEQUENCE [LARGE SCALE GENOMIC DNA]</scope>
    <source>
        <strain evidence="2">FP5</strain>
    </source>
</reference>
<evidence type="ECO:0000313" key="1">
    <source>
        <dbReference type="EMBL" id="SFF57597.1"/>
    </source>
</evidence>
<proteinExistence type="predicted"/>